<accession>A0A8J5LYK0</accession>
<dbReference type="EMBL" id="JACMSC010000001">
    <property type="protein sequence ID" value="KAG6536506.1"/>
    <property type="molecule type" value="Genomic_DNA"/>
</dbReference>
<dbReference type="AlphaFoldDB" id="A0A8J5LYK0"/>
<proteinExistence type="predicted"/>
<evidence type="ECO:0000313" key="2">
    <source>
        <dbReference type="EMBL" id="KAG6536506.1"/>
    </source>
</evidence>
<sequence length="185" mass="20460">MQPGANPIPTEPKTLVTDLKTKAQRLRTSSIYMKKGIAPVDEHYLVSEKHDEHASTAELNHTETQVRSSSPSHLLETDGKITESVVPEEEFVANGAVNLDSETVGQPGVQPLLVEPRISEVGTVIFDEIQIYEDNKREMIINDDPVPHEEVPFTDAPLIGAPFRLISFMAKYVSGADLAKRRDDS</sequence>
<reference evidence="2 3" key="1">
    <citation type="submission" date="2020-08" db="EMBL/GenBank/DDBJ databases">
        <title>Plant Genome Project.</title>
        <authorList>
            <person name="Zhang R.-G."/>
        </authorList>
    </citation>
    <scope>NUCLEOTIDE SEQUENCE [LARGE SCALE GENOMIC DNA]</scope>
    <source>
        <tissue evidence="2">Rhizome</tissue>
    </source>
</reference>
<dbReference type="Proteomes" id="UP000734854">
    <property type="component" value="Unassembled WGS sequence"/>
</dbReference>
<feature type="compositionally biased region" description="Polar residues" evidence="1">
    <location>
        <begin position="57"/>
        <end position="72"/>
    </location>
</feature>
<evidence type="ECO:0000256" key="1">
    <source>
        <dbReference type="SAM" id="MobiDB-lite"/>
    </source>
</evidence>
<gene>
    <name evidence="2" type="ORF">ZIOFF_001564</name>
</gene>
<keyword evidence="3" id="KW-1185">Reference proteome</keyword>
<comment type="caution">
    <text evidence="2">The sequence shown here is derived from an EMBL/GenBank/DDBJ whole genome shotgun (WGS) entry which is preliminary data.</text>
</comment>
<feature type="region of interest" description="Disordered" evidence="1">
    <location>
        <begin position="49"/>
        <end position="78"/>
    </location>
</feature>
<evidence type="ECO:0000313" key="3">
    <source>
        <dbReference type="Proteomes" id="UP000734854"/>
    </source>
</evidence>
<organism evidence="2 3">
    <name type="scientific">Zingiber officinale</name>
    <name type="common">Ginger</name>
    <name type="synonym">Amomum zingiber</name>
    <dbReference type="NCBI Taxonomy" id="94328"/>
    <lineage>
        <taxon>Eukaryota</taxon>
        <taxon>Viridiplantae</taxon>
        <taxon>Streptophyta</taxon>
        <taxon>Embryophyta</taxon>
        <taxon>Tracheophyta</taxon>
        <taxon>Spermatophyta</taxon>
        <taxon>Magnoliopsida</taxon>
        <taxon>Liliopsida</taxon>
        <taxon>Zingiberales</taxon>
        <taxon>Zingiberaceae</taxon>
        <taxon>Zingiber</taxon>
    </lineage>
</organism>
<name>A0A8J5LYK0_ZINOF</name>
<protein>
    <submittedName>
        <fullName evidence="2">Uncharacterized protein</fullName>
    </submittedName>
</protein>